<feature type="compositionally biased region" description="Low complexity" evidence="1">
    <location>
        <begin position="280"/>
        <end position="289"/>
    </location>
</feature>
<dbReference type="AlphaFoldDB" id="A0A8H7BVZ9"/>
<feature type="region of interest" description="Disordered" evidence="1">
    <location>
        <begin position="125"/>
        <end position="303"/>
    </location>
</feature>
<feature type="compositionally biased region" description="Polar residues" evidence="1">
    <location>
        <begin position="294"/>
        <end position="303"/>
    </location>
</feature>
<dbReference type="OrthoDB" id="2290810at2759"/>
<accession>A0A8H7BVZ9</accession>
<proteinExistence type="predicted"/>
<feature type="compositionally biased region" description="Pro residues" evidence="1">
    <location>
        <begin position="229"/>
        <end position="239"/>
    </location>
</feature>
<reference evidence="2" key="1">
    <citation type="submission" date="2020-01" db="EMBL/GenBank/DDBJ databases">
        <title>Genome Sequencing of Three Apophysomyces-Like Fungal Strains Confirms a Novel Fungal Genus in the Mucoromycota with divergent Burkholderia-like Endosymbiotic Bacteria.</title>
        <authorList>
            <person name="Stajich J.E."/>
            <person name="Macias A.M."/>
            <person name="Carter-House D."/>
            <person name="Lovett B."/>
            <person name="Kasson L.R."/>
            <person name="Berry K."/>
            <person name="Grigoriev I."/>
            <person name="Chang Y."/>
            <person name="Spatafora J."/>
            <person name="Kasson M.T."/>
        </authorList>
    </citation>
    <scope>NUCLEOTIDE SEQUENCE</scope>
    <source>
        <strain evidence="2">NRRL A-21654</strain>
    </source>
</reference>
<feature type="compositionally biased region" description="Polar residues" evidence="1">
    <location>
        <begin position="244"/>
        <end position="257"/>
    </location>
</feature>
<feature type="compositionally biased region" description="Acidic residues" evidence="1">
    <location>
        <begin position="386"/>
        <end position="397"/>
    </location>
</feature>
<evidence type="ECO:0000313" key="3">
    <source>
        <dbReference type="Proteomes" id="UP000605846"/>
    </source>
</evidence>
<dbReference type="EMBL" id="JABAYA010000019">
    <property type="protein sequence ID" value="KAF7730099.1"/>
    <property type="molecule type" value="Genomic_DNA"/>
</dbReference>
<sequence length="430" mass="48399">MNPFSRCIRSSRQPIQLELEDDDELPTWNCLPCFSYSRIQLPDTTTAPAAGYHFDDDLEHAVSHDSENEGDFFNHNVFNKAETHRFLSRNPFATALTNEDFREAEDAQFLSEQRISTLVADKFKITDDDDDNDDGSSPNQSTWQELSESVVRPTENENAVNEPTIKEEENVQSHLPKTTTEQVVEASEEREREGKEQTILPVIIDRTCPTLPEIPLVSSPRSATGNDPLFPPQQSPLKPPARGSSLQAQELSTQPRTAASEFPSLGLPRTPFTQPQSELQPVAQRQQQPAPNPSFSQPTKKSSVSSLAQSLLGDKLDDFTEKLQHIKKNMILSLDSDSDGDDDRPRPTRSVSLDPHHNTSQSSFSQFLSQFNETRRRNSEHNIYSSEDDEDDNDDDFDLGKDLGKVLALGKKNVQILTEDVKGFFDRVKK</sequence>
<organism evidence="2 3">
    <name type="scientific">Apophysomyces ossiformis</name>
    <dbReference type="NCBI Taxonomy" id="679940"/>
    <lineage>
        <taxon>Eukaryota</taxon>
        <taxon>Fungi</taxon>
        <taxon>Fungi incertae sedis</taxon>
        <taxon>Mucoromycota</taxon>
        <taxon>Mucoromycotina</taxon>
        <taxon>Mucoromycetes</taxon>
        <taxon>Mucorales</taxon>
        <taxon>Mucorineae</taxon>
        <taxon>Mucoraceae</taxon>
        <taxon>Apophysomyces</taxon>
    </lineage>
</organism>
<feature type="compositionally biased region" description="Polar residues" evidence="1">
    <location>
        <begin position="135"/>
        <end position="147"/>
    </location>
</feature>
<keyword evidence="3" id="KW-1185">Reference proteome</keyword>
<feature type="compositionally biased region" description="Low complexity" evidence="1">
    <location>
        <begin position="360"/>
        <end position="371"/>
    </location>
</feature>
<gene>
    <name evidence="2" type="ORF">EC973_003045</name>
</gene>
<feature type="compositionally biased region" description="Basic and acidic residues" evidence="1">
    <location>
        <begin position="187"/>
        <end position="196"/>
    </location>
</feature>
<protein>
    <submittedName>
        <fullName evidence="2">Uncharacterized protein</fullName>
    </submittedName>
</protein>
<name>A0A8H7BVZ9_9FUNG</name>
<dbReference type="Proteomes" id="UP000605846">
    <property type="component" value="Unassembled WGS sequence"/>
</dbReference>
<evidence type="ECO:0000313" key="2">
    <source>
        <dbReference type="EMBL" id="KAF7730099.1"/>
    </source>
</evidence>
<evidence type="ECO:0000256" key="1">
    <source>
        <dbReference type="SAM" id="MobiDB-lite"/>
    </source>
</evidence>
<comment type="caution">
    <text evidence="2">The sequence shown here is derived from an EMBL/GenBank/DDBJ whole genome shotgun (WGS) entry which is preliminary data.</text>
</comment>
<feature type="region of interest" description="Disordered" evidence="1">
    <location>
        <begin position="333"/>
        <end position="397"/>
    </location>
</feature>